<proteinExistence type="predicted"/>
<dbReference type="Proteomes" id="UP001318860">
    <property type="component" value="Unassembled WGS sequence"/>
</dbReference>
<keyword evidence="3" id="KW-1185">Reference proteome</keyword>
<comment type="caution">
    <text evidence="2">The sequence shown here is derived from an EMBL/GenBank/DDBJ whole genome shotgun (WGS) entry which is preliminary data.</text>
</comment>
<dbReference type="Pfam" id="PF13966">
    <property type="entry name" value="zf-RVT"/>
    <property type="match status" value="1"/>
</dbReference>
<gene>
    <name evidence="2" type="ORF">DH2020_035271</name>
</gene>
<feature type="domain" description="Reverse transcriptase zinc-binding" evidence="1">
    <location>
        <begin position="54"/>
        <end position="122"/>
    </location>
</feature>
<dbReference type="InterPro" id="IPR026960">
    <property type="entry name" value="RVT-Znf"/>
</dbReference>
<evidence type="ECO:0000313" key="2">
    <source>
        <dbReference type="EMBL" id="KAK6130986.1"/>
    </source>
</evidence>
<evidence type="ECO:0000313" key="3">
    <source>
        <dbReference type="Proteomes" id="UP001318860"/>
    </source>
</evidence>
<evidence type="ECO:0000259" key="1">
    <source>
        <dbReference type="Pfam" id="PF13966"/>
    </source>
</evidence>
<sequence length="276" mass="30755">MRALKLGNGTTSFVVLSSRSESRLSVKSAYHVAVTTIDMDGGNFDPRSSSSGPSPVWKKLWKLRVPARILHFMWRLLTDTLPVPHNLARRRIHVDSHCPLCNSSDTTTVHLFFQCPIAMQTWKLAGLDGPILHFQQPTASLWARDFIQDSPSNMSEFFTVICNGIWYIRNKKIFDDHLPTPFAIVSSAGSLLSSYHATNGWPERPSSALSESALLKKALPRTHIYFDGAISHLNKCAGIGLFIRKNDGSFLHGFSKSYPSILDPKIYLSSAILRAS</sequence>
<accession>A0ABR0V7N1</accession>
<name>A0ABR0V7N1_REHGL</name>
<protein>
    <recommendedName>
        <fullName evidence="1">Reverse transcriptase zinc-binding domain-containing protein</fullName>
    </recommendedName>
</protein>
<reference evidence="2 3" key="1">
    <citation type="journal article" date="2021" name="Comput. Struct. Biotechnol. J.">
        <title>De novo genome assembly of the potent medicinal plant Rehmannia glutinosa using nanopore technology.</title>
        <authorList>
            <person name="Ma L."/>
            <person name="Dong C."/>
            <person name="Song C."/>
            <person name="Wang X."/>
            <person name="Zheng X."/>
            <person name="Niu Y."/>
            <person name="Chen S."/>
            <person name="Feng W."/>
        </authorList>
    </citation>
    <scope>NUCLEOTIDE SEQUENCE [LARGE SCALE GENOMIC DNA]</scope>
    <source>
        <strain evidence="2">DH-2019</strain>
    </source>
</reference>
<organism evidence="2 3">
    <name type="scientific">Rehmannia glutinosa</name>
    <name type="common">Chinese foxglove</name>
    <dbReference type="NCBI Taxonomy" id="99300"/>
    <lineage>
        <taxon>Eukaryota</taxon>
        <taxon>Viridiplantae</taxon>
        <taxon>Streptophyta</taxon>
        <taxon>Embryophyta</taxon>
        <taxon>Tracheophyta</taxon>
        <taxon>Spermatophyta</taxon>
        <taxon>Magnoliopsida</taxon>
        <taxon>eudicotyledons</taxon>
        <taxon>Gunneridae</taxon>
        <taxon>Pentapetalae</taxon>
        <taxon>asterids</taxon>
        <taxon>lamiids</taxon>
        <taxon>Lamiales</taxon>
        <taxon>Orobanchaceae</taxon>
        <taxon>Rehmannieae</taxon>
        <taxon>Rehmannia</taxon>
    </lineage>
</organism>
<dbReference type="EMBL" id="JABTTQ020001505">
    <property type="protein sequence ID" value="KAK6130986.1"/>
    <property type="molecule type" value="Genomic_DNA"/>
</dbReference>